<proteinExistence type="predicted"/>
<dbReference type="AlphaFoldDB" id="A0A9Q3GG96"/>
<dbReference type="Proteomes" id="UP000765509">
    <property type="component" value="Unassembled WGS sequence"/>
</dbReference>
<dbReference type="PANTHER" id="PTHR11439:SF483">
    <property type="entry name" value="PEPTIDE SYNTHASE GLIP-LIKE, PUTATIVE (AFU_ORTHOLOGUE AFUA_3G12920)-RELATED"/>
    <property type="match status" value="1"/>
</dbReference>
<evidence type="ECO:0000313" key="1">
    <source>
        <dbReference type="EMBL" id="MBW0466166.1"/>
    </source>
</evidence>
<protein>
    <submittedName>
        <fullName evidence="1">Uncharacterized protein</fullName>
    </submittedName>
</protein>
<keyword evidence="2" id="KW-1185">Reference proteome</keyword>
<organism evidence="1 2">
    <name type="scientific">Austropuccinia psidii MF-1</name>
    <dbReference type="NCBI Taxonomy" id="1389203"/>
    <lineage>
        <taxon>Eukaryota</taxon>
        <taxon>Fungi</taxon>
        <taxon>Dikarya</taxon>
        <taxon>Basidiomycota</taxon>
        <taxon>Pucciniomycotina</taxon>
        <taxon>Pucciniomycetes</taxon>
        <taxon>Pucciniales</taxon>
        <taxon>Sphaerophragmiaceae</taxon>
        <taxon>Austropuccinia</taxon>
    </lineage>
</organism>
<accession>A0A9Q3GG96</accession>
<dbReference type="EMBL" id="AVOT02001229">
    <property type="protein sequence ID" value="MBW0466166.1"/>
    <property type="molecule type" value="Genomic_DNA"/>
</dbReference>
<sequence>MYADNSLARFAINTNKLHWRALNHLFNYIRTTRDQELVINSNGRIEDMKIYADTNLGGEGWRLQHGYCGFLMGLLVKWNSKRQSCILASTCQAEYMALSFGERGGLWLLHNMEEVTGPITPKILSDNQLAVKIVGNIGRREKSRHIKREFHIINELVVNRKVNLEWVDTKHQLADIFTKSLRRIKIQPFIKAMGGLWGGVLKEVSRTLDIDNEYEIHKPHNL</sequence>
<evidence type="ECO:0000313" key="2">
    <source>
        <dbReference type="Proteomes" id="UP000765509"/>
    </source>
</evidence>
<reference evidence="1" key="1">
    <citation type="submission" date="2021-03" db="EMBL/GenBank/DDBJ databases">
        <title>Draft genome sequence of rust myrtle Austropuccinia psidii MF-1, a brazilian biotype.</title>
        <authorList>
            <person name="Quecine M.C."/>
            <person name="Pachon D.M.R."/>
            <person name="Bonatelli M.L."/>
            <person name="Correr F.H."/>
            <person name="Franceschini L.M."/>
            <person name="Leite T.F."/>
            <person name="Margarido G.R.A."/>
            <person name="Almeida C.A."/>
            <person name="Ferrarezi J.A."/>
            <person name="Labate C.A."/>
        </authorList>
    </citation>
    <scope>NUCLEOTIDE SEQUENCE</scope>
    <source>
        <strain evidence="1">MF-1</strain>
    </source>
</reference>
<name>A0A9Q3GG96_9BASI</name>
<dbReference type="PANTHER" id="PTHR11439">
    <property type="entry name" value="GAG-POL-RELATED RETROTRANSPOSON"/>
    <property type="match status" value="1"/>
</dbReference>
<gene>
    <name evidence="1" type="ORF">O181_005881</name>
</gene>
<comment type="caution">
    <text evidence="1">The sequence shown here is derived from an EMBL/GenBank/DDBJ whole genome shotgun (WGS) entry which is preliminary data.</text>
</comment>
<dbReference type="CDD" id="cd09272">
    <property type="entry name" value="RNase_HI_RT_Ty1"/>
    <property type="match status" value="1"/>
</dbReference>